<keyword evidence="2" id="KW-1185">Reference proteome</keyword>
<proteinExistence type="predicted"/>
<accession>A0AAV5W2A1</accession>
<dbReference type="EMBL" id="BTSY01000004">
    <property type="protein sequence ID" value="GMT26266.1"/>
    <property type="molecule type" value="Genomic_DNA"/>
</dbReference>
<dbReference type="AlphaFoldDB" id="A0AAV5W2A1"/>
<dbReference type="Proteomes" id="UP001432322">
    <property type="component" value="Unassembled WGS sequence"/>
</dbReference>
<feature type="non-terminal residue" evidence="1">
    <location>
        <position position="65"/>
    </location>
</feature>
<gene>
    <name evidence="1" type="ORF">PFISCL1PPCAC_17562</name>
</gene>
<reference evidence="1" key="1">
    <citation type="submission" date="2023-10" db="EMBL/GenBank/DDBJ databases">
        <title>Genome assembly of Pristionchus species.</title>
        <authorList>
            <person name="Yoshida K."/>
            <person name="Sommer R.J."/>
        </authorList>
    </citation>
    <scope>NUCLEOTIDE SEQUENCE</scope>
    <source>
        <strain evidence="1">RS5133</strain>
    </source>
</reference>
<evidence type="ECO:0000313" key="1">
    <source>
        <dbReference type="EMBL" id="GMT26266.1"/>
    </source>
</evidence>
<evidence type="ECO:0000313" key="2">
    <source>
        <dbReference type="Proteomes" id="UP001432322"/>
    </source>
</evidence>
<organism evidence="1 2">
    <name type="scientific">Pristionchus fissidentatus</name>
    <dbReference type="NCBI Taxonomy" id="1538716"/>
    <lineage>
        <taxon>Eukaryota</taxon>
        <taxon>Metazoa</taxon>
        <taxon>Ecdysozoa</taxon>
        <taxon>Nematoda</taxon>
        <taxon>Chromadorea</taxon>
        <taxon>Rhabditida</taxon>
        <taxon>Rhabditina</taxon>
        <taxon>Diplogasteromorpha</taxon>
        <taxon>Diplogasteroidea</taxon>
        <taxon>Neodiplogasteridae</taxon>
        <taxon>Pristionchus</taxon>
    </lineage>
</organism>
<name>A0AAV5W2A1_9BILA</name>
<sequence length="65" mass="7289">MGPLMWLLGTMYSVLREHTLINLTEALHLWVTLIKGSMLPTCNFMPLSLNSPSLLVCTESRRSLG</sequence>
<protein>
    <submittedName>
        <fullName evidence="1">Uncharacterized protein</fullName>
    </submittedName>
</protein>
<comment type="caution">
    <text evidence="1">The sequence shown here is derived from an EMBL/GenBank/DDBJ whole genome shotgun (WGS) entry which is preliminary data.</text>
</comment>